<dbReference type="InterPro" id="IPR036179">
    <property type="entry name" value="Ig-like_dom_sf"/>
</dbReference>
<keyword evidence="7" id="KW-1133">Transmembrane helix</keyword>
<dbReference type="PANTHER" id="PTHR48071:SF15">
    <property type="entry name" value="SRCR DOMAIN-CONTAINING PROTEIN"/>
    <property type="match status" value="1"/>
</dbReference>
<feature type="domain" description="SRCR" evidence="12">
    <location>
        <begin position="110"/>
        <end position="204"/>
    </location>
</feature>
<comment type="caution">
    <text evidence="11">Lacks conserved residue(s) required for the propagation of feature annotation.</text>
</comment>
<accession>A0AAR2K380</accession>
<feature type="domain" description="SRCR" evidence="12">
    <location>
        <begin position="6"/>
        <end position="105"/>
    </location>
</feature>
<dbReference type="InterPro" id="IPR036772">
    <property type="entry name" value="SRCR-like_dom_sf"/>
</dbReference>
<dbReference type="SUPFAM" id="SSF56487">
    <property type="entry name" value="SRCR-like"/>
    <property type="match status" value="2"/>
</dbReference>
<keyword evidence="15" id="KW-1185">Reference proteome</keyword>
<reference evidence="14" key="3">
    <citation type="submission" date="2025-09" db="UniProtKB">
        <authorList>
            <consortium name="Ensembl"/>
        </authorList>
    </citation>
    <scope>IDENTIFICATION</scope>
</reference>
<organism evidence="14 15">
    <name type="scientific">Pygocentrus nattereri</name>
    <name type="common">Red-bellied piranha</name>
    <dbReference type="NCBI Taxonomy" id="42514"/>
    <lineage>
        <taxon>Eukaryota</taxon>
        <taxon>Metazoa</taxon>
        <taxon>Chordata</taxon>
        <taxon>Craniata</taxon>
        <taxon>Vertebrata</taxon>
        <taxon>Euteleostomi</taxon>
        <taxon>Actinopterygii</taxon>
        <taxon>Neopterygii</taxon>
        <taxon>Teleostei</taxon>
        <taxon>Ostariophysi</taxon>
        <taxon>Characiformes</taxon>
        <taxon>Characoidei</taxon>
        <taxon>Pygocentrus</taxon>
    </lineage>
</organism>
<keyword evidence="3" id="KW-0964">Secreted</keyword>
<keyword evidence="6" id="KW-0677">Repeat</keyword>
<dbReference type="GeneTree" id="ENSGT00940000163299"/>
<dbReference type="GO" id="GO:0031638">
    <property type="term" value="P:zymogen activation"/>
    <property type="evidence" value="ECO:0007669"/>
    <property type="project" value="TreeGrafter"/>
</dbReference>
<name>A0AAR2K380_PYGNA</name>
<dbReference type="FunFam" id="3.10.250.10:FF:000031">
    <property type="entry name" value="RIKEN cDNA 5830411N06, isoform CRA_a"/>
    <property type="match status" value="1"/>
</dbReference>
<dbReference type="Pfam" id="PF00530">
    <property type="entry name" value="SRCR"/>
    <property type="match status" value="2"/>
</dbReference>
<reference evidence="14 15" key="1">
    <citation type="submission" date="2020-10" db="EMBL/GenBank/DDBJ databases">
        <title>Pygocentrus nattereri (red-bellied piranha) genome, fPygNat1, primary haplotype.</title>
        <authorList>
            <person name="Myers G."/>
            <person name="Meyer A."/>
            <person name="Karagic N."/>
            <person name="Pippel M."/>
            <person name="Winkler S."/>
            <person name="Tracey A."/>
            <person name="Wood J."/>
            <person name="Formenti G."/>
            <person name="Howe K."/>
            <person name="Fedrigo O."/>
            <person name="Jarvis E.D."/>
        </authorList>
    </citation>
    <scope>NUCLEOTIDE SEQUENCE [LARGE SCALE GENOMIC DNA]</scope>
</reference>
<dbReference type="GO" id="GO:0005886">
    <property type="term" value="C:plasma membrane"/>
    <property type="evidence" value="ECO:0007669"/>
    <property type="project" value="TreeGrafter"/>
</dbReference>
<comment type="subcellular location">
    <subcellularLocation>
        <location evidence="1">Membrane</location>
        <topology evidence="1">Single-pass membrane protein</topology>
    </subcellularLocation>
    <subcellularLocation>
        <location evidence="2">Secreted</location>
    </subcellularLocation>
</comment>
<evidence type="ECO:0000256" key="11">
    <source>
        <dbReference type="PROSITE-ProRule" id="PRU00196"/>
    </source>
</evidence>
<dbReference type="AlphaFoldDB" id="A0AAR2K380"/>
<keyword evidence="5" id="KW-0732">Signal</keyword>
<dbReference type="PROSITE" id="PS50835">
    <property type="entry name" value="IG_LIKE"/>
    <property type="match status" value="1"/>
</dbReference>
<evidence type="ECO:0000256" key="2">
    <source>
        <dbReference type="ARBA" id="ARBA00004613"/>
    </source>
</evidence>
<keyword evidence="8" id="KW-0472">Membrane</keyword>
<evidence type="ECO:0000259" key="12">
    <source>
        <dbReference type="PROSITE" id="PS50287"/>
    </source>
</evidence>
<evidence type="ECO:0000313" key="14">
    <source>
        <dbReference type="Ensembl" id="ENSPNAP00000056561.1"/>
    </source>
</evidence>
<keyword evidence="9 11" id="KW-1015">Disulfide bond</keyword>
<keyword evidence="4" id="KW-0812">Transmembrane</keyword>
<dbReference type="SUPFAM" id="SSF48726">
    <property type="entry name" value="Immunoglobulin"/>
    <property type="match status" value="1"/>
</dbReference>
<evidence type="ECO:0000259" key="13">
    <source>
        <dbReference type="PROSITE" id="PS50835"/>
    </source>
</evidence>
<dbReference type="Ensembl" id="ENSPNAT00000069178.1">
    <property type="protein sequence ID" value="ENSPNAP00000056561.1"/>
    <property type="gene ID" value="ENSPNAG00000034283.1"/>
</dbReference>
<sequence>MFSDSVRLVDGAGLCSGRVEVKSHQSWTTVCEADFDWQDAEVVCKELGCDSPLTLQGALFGGGKLPFGTKKFQCKGTENRLLTCRTSAREEHTCTFGKALGLICSEPDAVRLLGESSRCAGTVEMFHYGKWRKVGKDFWSIAAAAVVCRQLGCGSAVASTVRAPERNETELGVATDCMDSKSERWKCKIFSNSSLRTDAGVICSGLLEKPNISSSTPGRLSRGCNFTITCSIQPQYPGGSFYLTLPWNNRSHTKTAVNHSASFLFSATDDSFQGNYSCVYENEVTFQNVNFVVEDQWNFDDWFPGPFIHNFSSESEPLFLSVTGFPSSAFITRMMLVPFLMLMTCLTIFL</sequence>
<reference evidence="14" key="2">
    <citation type="submission" date="2025-08" db="UniProtKB">
        <authorList>
            <consortium name="Ensembl"/>
        </authorList>
    </citation>
    <scope>IDENTIFICATION</scope>
</reference>
<evidence type="ECO:0000256" key="1">
    <source>
        <dbReference type="ARBA" id="ARBA00004167"/>
    </source>
</evidence>
<dbReference type="PROSITE" id="PS50287">
    <property type="entry name" value="SRCR_2"/>
    <property type="match status" value="2"/>
</dbReference>
<evidence type="ECO:0000256" key="5">
    <source>
        <dbReference type="ARBA" id="ARBA00022729"/>
    </source>
</evidence>
<evidence type="ECO:0000256" key="3">
    <source>
        <dbReference type="ARBA" id="ARBA00022525"/>
    </source>
</evidence>
<keyword evidence="10" id="KW-0325">Glycoprotein</keyword>
<evidence type="ECO:0000313" key="15">
    <source>
        <dbReference type="Proteomes" id="UP001501920"/>
    </source>
</evidence>
<dbReference type="Gene3D" id="3.10.250.10">
    <property type="entry name" value="SRCR-like domain"/>
    <property type="match status" value="2"/>
</dbReference>
<protein>
    <recommendedName>
        <fullName evidence="16">SRCR domain-containing protein</fullName>
    </recommendedName>
</protein>
<evidence type="ECO:0000256" key="6">
    <source>
        <dbReference type="ARBA" id="ARBA00022737"/>
    </source>
</evidence>
<evidence type="ECO:0000256" key="8">
    <source>
        <dbReference type="ARBA" id="ARBA00023136"/>
    </source>
</evidence>
<feature type="domain" description="Ig-like" evidence="13">
    <location>
        <begin position="210"/>
        <end position="290"/>
    </location>
</feature>
<dbReference type="Gene3D" id="2.60.40.10">
    <property type="entry name" value="Immunoglobulins"/>
    <property type="match status" value="1"/>
</dbReference>
<evidence type="ECO:0000256" key="10">
    <source>
        <dbReference type="ARBA" id="ARBA00023180"/>
    </source>
</evidence>
<dbReference type="InterPro" id="IPR001190">
    <property type="entry name" value="SRCR"/>
</dbReference>
<evidence type="ECO:0000256" key="4">
    <source>
        <dbReference type="ARBA" id="ARBA00022692"/>
    </source>
</evidence>
<dbReference type="PANTHER" id="PTHR48071">
    <property type="entry name" value="SRCR DOMAIN-CONTAINING PROTEIN"/>
    <property type="match status" value="1"/>
</dbReference>
<dbReference type="GO" id="GO:0004252">
    <property type="term" value="F:serine-type endopeptidase activity"/>
    <property type="evidence" value="ECO:0007669"/>
    <property type="project" value="TreeGrafter"/>
</dbReference>
<proteinExistence type="predicted"/>
<evidence type="ECO:0000256" key="7">
    <source>
        <dbReference type="ARBA" id="ARBA00022989"/>
    </source>
</evidence>
<dbReference type="Proteomes" id="UP001501920">
    <property type="component" value="Chromosome 22"/>
</dbReference>
<feature type="disulfide bond" evidence="11">
    <location>
        <begin position="74"/>
        <end position="84"/>
    </location>
</feature>
<evidence type="ECO:0000256" key="9">
    <source>
        <dbReference type="ARBA" id="ARBA00023157"/>
    </source>
</evidence>
<dbReference type="InterPro" id="IPR007110">
    <property type="entry name" value="Ig-like_dom"/>
</dbReference>
<dbReference type="SMART" id="SM00202">
    <property type="entry name" value="SR"/>
    <property type="match status" value="2"/>
</dbReference>
<dbReference type="GO" id="GO:0005615">
    <property type="term" value="C:extracellular space"/>
    <property type="evidence" value="ECO:0007669"/>
    <property type="project" value="TreeGrafter"/>
</dbReference>
<dbReference type="InterPro" id="IPR013783">
    <property type="entry name" value="Ig-like_fold"/>
</dbReference>
<dbReference type="PRINTS" id="PR00258">
    <property type="entry name" value="SPERACTRCPTR"/>
</dbReference>
<dbReference type="FunFam" id="3.10.250.10:FF:000016">
    <property type="entry name" value="Scavenger receptor cysteine-rich protein type 12"/>
    <property type="match status" value="1"/>
</dbReference>
<evidence type="ECO:0008006" key="16">
    <source>
        <dbReference type="Google" id="ProtNLM"/>
    </source>
</evidence>